<reference evidence="2 3" key="1">
    <citation type="submission" date="2020-01" db="EMBL/GenBank/DDBJ databases">
        <authorList>
            <person name="Gupta K D."/>
        </authorList>
    </citation>
    <scope>NUCLEOTIDE SEQUENCE [LARGE SCALE GENOMIC DNA]</scope>
</reference>
<proteinExistence type="predicted"/>
<keyword evidence="3" id="KW-1185">Reference proteome</keyword>
<dbReference type="Gene3D" id="1.20.1280.50">
    <property type="match status" value="1"/>
</dbReference>
<gene>
    <name evidence="2" type="ORF">AAE3_LOCUS6890</name>
</gene>
<dbReference type="EMBL" id="CACVBS010000046">
    <property type="protein sequence ID" value="CAA7265055.1"/>
    <property type="molecule type" value="Genomic_DNA"/>
</dbReference>
<organism evidence="2 3">
    <name type="scientific">Cyclocybe aegerita</name>
    <name type="common">Black poplar mushroom</name>
    <name type="synonym">Agrocybe aegerita</name>
    <dbReference type="NCBI Taxonomy" id="1973307"/>
    <lineage>
        <taxon>Eukaryota</taxon>
        <taxon>Fungi</taxon>
        <taxon>Dikarya</taxon>
        <taxon>Basidiomycota</taxon>
        <taxon>Agaricomycotina</taxon>
        <taxon>Agaricomycetes</taxon>
        <taxon>Agaricomycetidae</taxon>
        <taxon>Agaricales</taxon>
        <taxon>Agaricineae</taxon>
        <taxon>Bolbitiaceae</taxon>
        <taxon>Cyclocybe</taxon>
    </lineage>
</organism>
<dbReference type="AlphaFoldDB" id="A0A8S0W0B5"/>
<evidence type="ECO:0000259" key="1">
    <source>
        <dbReference type="Pfam" id="PF12937"/>
    </source>
</evidence>
<dbReference type="Proteomes" id="UP000467700">
    <property type="component" value="Unassembled WGS sequence"/>
</dbReference>
<dbReference type="InterPro" id="IPR001810">
    <property type="entry name" value="F-box_dom"/>
</dbReference>
<accession>A0A8S0W0B5</accession>
<dbReference type="OrthoDB" id="2269034at2759"/>
<sequence length="531" mass="60361">MCLCTICGADGTSGHGSRYPVVPPRGSLMCYSCLELKNLEAQIADTKAFLNHLEAHIDLLKFNHNHTHDYFTHRLPPEVASHIFVLAVADAETLQDQHRAPLTLGAVSRRWRQIAWSTPRLWTEVPVDLNKFEESFHLPKELLVQWIGRAGQLPLSVHISFDATDSDSSRHTTNFTNIVNTLNEYSLRWESLSLAMPFSLVPHLRATHEVPLLKRLTINPPYRVENNALQHQGETFDICTVPPLLQDVSIEGFPFASIRINWSHVTMLHFGGISVIDCLCIFQQAPQITECSLRISNDMGILHLDNPIILPCLVQFEIHFADDIDRANALLDRISLPVLRHLEYEFDLQDYTPLARLLTRSSSPLTYLSITCHSHEGVATDGSLFETLRAAPTVEDLHLDITHLRKDFFDIISPIDAASNKAIFLPKLRQLSYAGKLTFGWLSFIRFIDSRQSIRAEDGRSVFRSITLDVDMARTVQKDNISIPWLRCIDELATLYICRLAERGMDIKILHGTVDMLGYSRQFHEQLRFGK</sequence>
<evidence type="ECO:0000313" key="3">
    <source>
        <dbReference type="Proteomes" id="UP000467700"/>
    </source>
</evidence>
<protein>
    <recommendedName>
        <fullName evidence="1">F-box domain-containing protein</fullName>
    </recommendedName>
</protein>
<name>A0A8S0W0B5_CYCAE</name>
<evidence type="ECO:0000313" key="2">
    <source>
        <dbReference type="EMBL" id="CAA7265055.1"/>
    </source>
</evidence>
<feature type="domain" description="F-box" evidence="1">
    <location>
        <begin position="74"/>
        <end position="124"/>
    </location>
</feature>
<comment type="caution">
    <text evidence="2">The sequence shown here is derived from an EMBL/GenBank/DDBJ whole genome shotgun (WGS) entry which is preliminary data.</text>
</comment>
<dbReference type="Pfam" id="PF12937">
    <property type="entry name" value="F-box-like"/>
    <property type="match status" value="1"/>
</dbReference>